<reference evidence="4 5" key="1">
    <citation type="journal article" date="2018" name="Sci. Rep.">
        <title>Comparative analysis of the Pocillopora damicornis genome highlights role of immune system in coral evolution.</title>
        <authorList>
            <person name="Cunning R."/>
            <person name="Bay R.A."/>
            <person name="Gillette P."/>
            <person name="Baker A.C."/>
            <person name="Traylor-Knowles N."/>
        </authorList>
    </citation>
    <scope>NUCLEOTIDE SEQUENCE [LARGE SCALE GENOMIC DNA]</scope>
    <source>
        <strain evidence="4">RSMAS</strain>
        <tissue evidence="4">Whole animal</tissue>
    </source>
</reference>
<feature type="domain" description="HMG box" evidence="3">
    <location>
        <begin position="445"/>
        <end position="509"/>
    </location>
</feature>
<gene>
    <name evidence="4" type="ORF">pdam_00019215</name>
</gene>
<protein>
    <recommendedName>
        <fullName evidence="3">HMG box domain-containing protein</fullName>
    </recommendedName>
</protein>
<dbReference type="Gene3D" id="1.10.30.10">
    <property type="entry name" value="High mobility group box domain"/>
    <property type="match status" value="4"/>
</dbReference>
<dbReference type="EMBL" id="RCHS01001674">
    <property type="protein sequence ID" value="RMX52210.1"/>
    <property type="molecule type" value="Genomic_DNA"/>
</dbReference>
<keyword evidence="2" id="KW-0539">Nucleus</keyword>
<dbReference type="Proteomes" id="UP000275408">
    <property type="component" value="Unassembled WGS sequence"/>
</dbReference>
<feature type="DNA-binding region" description="HMG box" evidence="2">
    <location>
        <begin position="84"/>
        <end position="153"/>
    </location>
</feature>
<keyword evidence="5" id="KW-1185">Reference proteome</keyword>
<dbReference type="GO" id="GO:0003677">
    <property type="term" value="F:DNA binding"/>
    <property type="evidence" value="ECO:0007669"/>
    <property type="project" value="UniProtKB-UniRule"/>
</dbReference>
<comment type="caution">
    <text evidence="4">The sequence shown here is derived from an EMBL/GenBank/DDBJ whole genome shotgun (WGS) entry which is preliminary data.</text>
</comment>
<sequence>MSLTRCFTSKAPERWSIRHKFGYDKNPSVAIRWISRGTRRFAVDKYSDKVLNAMPSKSKTTFESKRRACTKEEATVDGLLPELPSKPPGLFGLFVSDNYSKVQGDVASGKSPTEILTHLSMKWKTLSSAEKAELKYRHDVLKEEYKREVMNLWKGLNTERRVLLEKLQGPKLRQLANARQELLGYPKKPPSSFLLFVQKNTDIVNASSVIERTKKLSEKWKEMSADEKEVFFMESLKANEQYLHDVLKMSLTLCFTSKAPERWSIRQLFTTRAKLVRTIINYNHSLKKPSVAIQWISRGTRRFAVDKYSDKIPYAMPSKRKTTFESKRRACKAIVDGLLPELPSKPPGLFGLFVSDNYSKVQGDVASGKSPTEILTHLSMKWKTLSSAEKVQLKHRHDVLKEEYKREVMNLWKGLNTERRVLLEKLQGPKLRQLANARQELLEYPKKPLSPFLLFVKKNAETVNASSVIERTKIMGQKWKEMSADEREVFFMESLKANEQYLHDVVKWKEKHPEATTNEDI</sequence>
<evidence type="ECO:0000256" key="2">
    <source>
        <dbReference type="PROSITE-ProRule" id="PRU00267"/>
    </source>
</evidence>
<keyword evidence="1 2" id="KW-0238">DNA-binding</keyword>
<feature type="domain" description="HMG box" evidence="3">
    <location>
        <begin position="84"/>
        <end position="153"/>
    </location>
</feature>
<evidence type="ECO:0000256" key="1">
    <source>
        <dbReference type="ARBA" id="ARBA00023125"/>
    </source>
</evidence>
<feature type="domain" description="HMG box" evidence="3">
    <location>
        <begin position="343"/>
        <end position="412"/>
    </location>
</feature>
<dbReference type="GO" id="GO:0006357">
    <property type="term" value="P:regulation of transcription by RNA polymerase II"/>
    <property type="evidence" value="ECO:0007669"/>
    <property type="project" value="TreeGrafter"/>
</dbReference>
<feature type="domain" description="HMG box" evidence="3">
    <location>
        <begin position="186"/>
        <end position="250"/>
    </location>
</feature>
<dbReference type="InterPro" id="IPR050342">
    <property type="entry name" value="HMGB"/>
</dbReference>
<evidence type="ECO:0000313" key="4">
    <source>
        <dbReference type="EMBL" id="RMX52210.1"/>
    </source>
</evidence>
<accession>A0A3M6UEV7</accession>
<dbReference type="AlphaFoldDB" id="A0A3M6UEV7"/>
<dbReference type="PROSITE" id="PS50118">
    <property type="entry name" value="HMG_BOX_2"/>
    <property type="match status" value="4"/>
</dbReference>
<dbReference type="Pfam" id="PF00505">
    <property type="entry name" value="HMG_box"/>
    <property type="match status" value="3"/>
</dbReference>
<dbReference type="PANTHER" id="PTHR48112:SF22">
    <property type="entry name" value="MITOCHONDRIAL TRANSCRIPTION FACTOR A, ISOFORM B"/>
    <property type="match status" value="1"/>
</dbReference>
<dbReference type="GO" id="GO:0005634">
    <property type="term" value="C:nucleus"/>
    <property type="evidence" value="ECO:0007669"/>
    <property type="project" value="UniProtKB-UniRule"/>
</dbReference>
<dbReference type="InterPro" id="IPR036910">
    <property type="entry name" value="HMG_box_dom_sf"/>
</dbReference>
<feature type="DNA-binding region" description="HMG box" evidence="2">
    <location>
        <begin position="343"/>
        <end position="412"/>
    </location>
</feature>
<feature type="DNA-binding region" description="HMG box" evidence="2">
    <location>
        <begin position="445"/>
        <end position="509"/>
    </location>
</feature>
<dbReference type="PANTHER" id="PTHR48112">
    <property type="entry name" value="HIGH MOBILITY GROUP PROTEIN DSP1"/>
    <property type="match status" value="1"/>
</dbReference>
<name>A0A3M6UEV7_POCDA</name>
<dbReference type="InterPro" id="IPR009071">
    <property type="entry name" value="HMG_box_dom"/>
</dbReference>
<organism evidence="4 5">
    <name type="scientific">Pocillopora damicornis</name>
    <name type="common">Cauliflower coral</name>
    <name type="synonym">Millepora damicornis</name>
    <dbReference type="NCBI Taxonomy" id="46731"/>
    <lineage>
        <taxon>Eukaryota</taxon>
        <taxon>Metazoa</taxon>
        <taxon>Cnidaria</taxon>
        <taxon>Anthozoa</taxon>
        <taxon>Hexacorallia</taxon>
        <taxon>Scleractinia</taxon>
        <taxon>Astrocoeniina</taxon>
        <taxon>Pocilloporidae</taxon>
        <taxon>Pocillopora</taxon>
    </lineage>
</organism>
<evidence type="ECO:0000313" key="5">
    <source>
        <dbReference type="Proteomes" id="UP000275408"/>
    </source>
</evidence>
<proteinExistence type="predicted"/>
<evidence type="ECO:0000259" key="3">
    <source>
        <dbReference type="PROSITE" id="PS50118"/>
    </source>
</evidence>
<feature type="DNA-binding region" description="HMG box" evidence="2">
    <location>
        <begin position="186"/>
        <end position="250"/>
    </location>
</feature>
<dbReference type="SMART" id="SM00398">
    <property type="entry name" value="HMG"/>
    <property type="match status" value="4"/>
</dbReference>
<dbReference type="OrthoDB" id="5550281at2759"/>
<dbReference type="STRING" id="46731.A0A3M6UEV7"/>
<dbReference type="CDD" id="cd00084">
    <property type="entry name" value="HMG-box_SF"/>
    <property type="match status" value="1"/>
</dbReference>
<dbReference type="SUPFAM" id="SSF47095">
    <property type="entry name" value="HMG-box"/>
    <property type="match status" value="4"/>
</dbReference>